<evidence type="ECO:0000259" key="8">
    <source>
        <dbReference type="Pfam" id="PF00535"/>
    </source>
</evidence>
<dbReference type="Gene3D" id="3.90.550.10">
    <property type="entry name" value="Spore Coat Polysaccharide Biosynthesis Protein SpsA, Chain A"/>
    <property type="match status" value="1"/>
</dbReference>
<evidence type="ECO:0000256" key="5">
    <source>
        <dbReference type="ARBA" id="ARBA00022985"/>
    </source>
</evidence>
<dbReference type="InterPro" id="IPR029044">
    <property type="entry name" value="Nucleotide-diphossugar_trans"/>
</dbReference>
<evidence type="ECO:0000256" key="7">
    <source>
        <dbReference type="ARBA" id="ARBA00023136"/>
    </source>
</evidence>
<dbReference type="InterPro" id="IPR001173">
    <property type="entry name" value="Glyco_trans_2-like"/>
</dbReference>
<evidence type="ECO:0000256" key="1">
    <source>
        <dbReference type="ARBA" id="ARBA00022475"/>
    </source>
</evidence>
<dbReference type="PANTHER" id="PTHR48090">
    <property type="entry name" value="UNDECAPRENYL-PHOSPHATE 4-DEOXY-4-FORMAMIDO-L-ARABINOSE TRANSFERASE-RELATED"/>
    <property type="match status" value="1"/>
</dbReference>
<evidence type="ECO:0000313" key="9">
    <source>
        <dbReference type="EMBL" id="OGF98084.1"/>
    </source>
</evidence>
<reference evidence="9 10" key="1">
    <citation type="journal article" date="2016" name="Nat. Commun.">
        <title>Thousands of microbial genomes shed light on interconnected biogeochemical processes in an aquifer system.</title>
        <authorList>
            <person name="Anantharaman K."/>
            <person name="Brown C.T."/>
            <person name="Hug L.A."/>
            <person name="Sharon I."/>
            <person name="Castelle C.J."/>
            <person name="Probst A.J."/>
            <person name="Thomas B.C."/>
            <person name="Singh A."/>
            <person name="Wilkins M.J."/>
            <person name="Karaoz U."/>
            <person name="Brodie E.L."/>
            <person name="Williams K.H."/>
            <person name="Hubbard S.S."/>
            <person name="Banfield J.F."/>
        </authorList>
    </citation>
    <scope>NUCLEOTIDE SEQUENCE [LARGE SCALE GENOMIC DNA]</scope>
</reference>
<evidence type="ECO:0000256" key="2">
    <source>
        <dbReference type="ARBA" id="ARBA00022676"/>
    </source>
</evidence>
<accession>A0A1F5YD63</accession>
<dbReference type="GO" id="GO:0009103">
    <property type="term" value="P:lipopolysaccharide biosynthetic process"/>
    <property type="evidence" value="ECO:0007669"/>
    <property type="project" value="UniProtKB-KW"/>
</dbReference>
<dbReference type="GO" id="GO:0099621">
    <property type="term" value="F:undecaprenyl-phosphate 4-deoxy-4-formamido-L-arabinose transferase activity"/>
    <property type="evidence" value="ECO:0007669"/>
    <property type="project" value="TreeGrafter"/>
</dbReference>
<keyword evidence="2" id="KW-0328">Glycosyltransferase</keyword>
<dbReference type="EMBL" id="MFIW01000012">
    <property type="protein sequence ID" value="OGF98084.1"/>
    <property type="molecule type" value="Genomic_DNA"/>
</dbReference>
<dbReference type="CDD" id="cd04179">
    <property type="entry name" value="DPM_DPG-synthase_like"/>
    <property type="match status" value="1"/>
</dbReference>
<dbReference type="SUPFAM" id="SSF53448">
    <property type="entry name" value="Nucleotide-diphospho-sugar transferases"/>
    <property type="match status" value="1"/>
</dbReference>
<evidence type="ECO:0000313" key="10">
    <source>
        <dbReference type="Proteomes" id="UP000179034"/>
    </source>
</evidence>
<evidence type="ECO:0000256" key="6">
    <source>
        <dbReference type="ARBA" id="ARBA00022989"/>
    </source>
</evidence>
<dbReference type="GO" id="GO:0005886">
    <property type="term" value="C:plasma membrane"/>
    <property type="evidence" value="ECO:0007669"/>
    <property type="project" value="TreeGrafter"/>
</dbReference>
<dbReference type="InterPro" id="IPR050256">
    <property type="entry name" value="Glycosyltransferase_2"/>
</dbReference>
<dbReference type="AlphaFoldDB" id="A0A1F5YD63"/>
<keyword evidence="7" id="KW-0472">Membrane</keyword>
<keyword evidence="5" id="KW-0448">Lipopolysaccharide biosynthesis</keyword>
<dbReference type="Proteomes" id="UP000179034">
    <property type="component" value="Unassembled WGS sequence"/>
</dbReference>
<keyword evidence="3" id="KW-0808">Transferase</keyword>
<proteinExistence type="predicted"/>
<comment type="caution">
    <text evidence="9">The sequence shown here is derived from an EMBL/GenBank/DDBJ whole genome shotgun (WGS) entry which is preliminary data.</text>
</comment>
<sequence>MRKTDRAPSHNWRGKSLSVILPAYNEEENIIKMLARTRAVLRDLDVQHEIIVVNDGSTDRTGNLAREWLSSDPNALLVEHPTNRGYGAALKSGLRIASGSLVFFTDSDLQFDIEELEKLLGWIDRFPIVIGFREERKDPLIRRAMASGWGILIRFLFGLRVKDIDCAFKLFRRQVFDEIALDSIGAFVNSEILIRARKKGFAIREVPVAHFPRRLGIPSGAKPRIILRAFKELLKLYRELR</sequence>
<keyword evidence="1" id="KW-1003">Cell membrane</keyword>
<evidence type="ECO:0000256" key="4">
    <source>
        <dbReference type="ARBA" id="ARBA00022692"/>
    </source>
</evidence>
<protein>
    <recommendedName>
        <fullName evidence="8">Glycosyltransferase 2-like domain-containing protein</fullName>
    </recommendedName>
</protein>
<keyword evidence="4" id="KW-0812">Transmembrane</keyword>
<organism evidence="9 10">
    <name type="scientific">Candidatus Glassbacteria bacterium RBG_16_58_8</name>
    <dbReference type="NCBI Taxonomy" id="1817866"/>
    <lineage>
        <taxon>Bacteria</taxon>
        <taxon>Candidatus Glassiibacteriota</taxon>
    </lineage>
</organism>
<dbReference type="PANTHER" id="PTHR48090:SF3">
    <property type="entry name" value="UNDECAPRENYL-PHOSPHATE 4-DEOXY-4-FORMAMIDO-L-ARABINOSE TRANSFERASE"/>
    <property type="match status" value="1"/>
</dbReference>
<dbReference type="Pfam" id="PF00535">
    <property type="entry name" value="Glycos_transf_2"/>
    <property type="match status" value="1"/>
</dbReference>
<feature type="domain" description="Glycosyltransferase 2-like" evidence="8">
    <location>
        <begin position="18"/>
        <end position="179"/>
    </location>
</feature>
<name>A0A1F5YD63_9BACT</name>
<keyword evidence="6" id="KW-1133">Transmembrane helix</keyword>
<gene>
    <name evidence="9" type="ORF">A2Z06_05025</name>
</gene>
<evidence type="ECO:0000256" key="3">
    <source>
        <dbReference type="ARBA" id="ARBA00022679"/>
    </source>
</evidence>